<evidence type="ECO:0000313" key="3">
    <source>
        <dbReference type="EMBL" id="SNS96779.1"/>
    </source>
</evidence>
<dbReference type="RefSeq" id="WP_089247159.1">
    <property type="nucleotide sequence ID" value="NZ_FZOW01000007.1"/>
</dbReference>
<dbReference type="OrthoDB" id="9765468at2"/>
<dbReference type="InterPro" id="IPR036637">
    <property type="entry name" value="Phosphohistidine_dom_sf"/>
</dbReference>
<dbReference type="Gene3D" id="1.10.189.10">
    <property type="entry name" value="Pyruvate Phosphate Dikinase, domain 2"/>
    <property type="match status" value="1"/>
</dbReference>
<feature type="domain" description="Pyruvate phosphate dikinase AMP/ATP-binding" evidence="2">
    <location>
        <begin position="254"/>
        <end position="300"/>
    </location>
</feature>
<protein>
    <submittedName>
        <fullName evidence="3">Pyruvate, orthophosphate dikinase</fullName>
    </submittedName>
</protein>
<dbReference type="PANTHER" id="PTHR22931:SF9">
    <property type="entry name" value="PYRUVATE, PHOSPHATE DIKINASE 1, CHLOROPLASTIC"/>
    <property type="match status" value="1"/>
</dbReference>
<evidence type="ECO:0000259" key="1">
    <source>
        <dbReference type="Pfam" id="PF00391"/>
    </source>
</evidence>
<dbReference type="AlphaFoldDB" id="A0A239IT83"/>
<evidence type="ECO:0000313" key="4">
    <source>
        <dbReference type="Proteomes" id="UP000198327"/>
    </source>
</evidence>
<dbReference type="InterPro" id="IPR008279">
    <property type="entry name" value="PEP-util_enz_mobile_dom"/>
</dbReference>
<dbReference type="GO" id="GO:0050242">
    <property type="term" value="F:pyruvate, phosphate dikinase activity"/>
    <property type="evidence" value="ECO:0007669"/>
    <property type="project" value="InterPro"/>
</dbReference>
<keyword evidence="3" id="KW-0670">Pyruvate</keyword>
<keyword evidence="4" id="KW-1185">Reference proteome</keyword>
<feature type="domain" description="PEP-utilising enzyme mobile" evidence="1">
    <location>
        <begin position="373"/>
        <end position="440"/>
    </location>
</feature>
<dbReference type="SUPFAM" id="SSF52009">
    <property type="entry name" value="Phosphohistidine domain"/>
    <property type="match status" value="1"/>
</dbReference>
<dbReference type="Pfam" id="PF00391">
    <property type="entry name" value="PEP-utilizers"/>
    <property type="match status" value="1"/>
</dbReference>
<evidence type="ECO:0000259" key="2">
    <source>
        <dbReference type="Pfam" id="PF01326"/>
    </source>
</evidence>
<dbReference type="Pfam" id="PF01326">
    <property type="entry name" value="PPDK_N"/>
    <property type="match status" value="2"/>
</dbReference>
<name>A0A239IT83_9NOCA</name>
<dbReference type="NCBIfam" id="NF004531">
    <property type="entry name" value="PRK05878.1"/>
    <property type="match status" value="1"/>
</dbReference>
<dbReference type="EMBL" id="FZOW01000007">
    <property type="protein sequence ID" value="SNS96779.1"/>
    <property type="molecule type" value="Genomic_DNA"/>
</dbReference>
<dbReference type="GO" id="GO:0016301">
    <property type="term" value="F:kinase activity"/>
    <property type="evidence" value="ECO:0007669"/>
    <property type="project" value="UniProtKB-KW"/>
</dbReference>
<dbReference type="InterPro" id="IPR013815">
    <property type="entry name" value="ATP_grasp_subdomain_1"/>
</dbReference>
<dbReference type="SUPFAM" id="SSF56059">
    <property type="entry name" value="Glutathione synthetase ATP-binding domain-like"/>
    <property type="match status" value="1"/>
</dbReference>
<accession>A0A239IT83</accession>
<organism evidence="3 4">
    <name type="scientific">Rhodococcoides kyotonense</name>
    <dbReference type="NCBI Taxonomy" id="398843"/>
    <lineage>
        <taxon>Bacteria</taxon>
        <taxon>Bacillati</taxon>
        <taxon>Actinomycetota</taxon>
        <taxon>Actinomycetes</taxon>
        <taxon>Mycobacteriales</taxon>
        <taxon>Nocardiaceae</taxon>
        <taxon>Rhodococcoides</taxon>
    </lineage>
</organism>
<proteinExistence type="predicted"/>
<dbReference type="Gene3D" id="3.50.30.10">
    <property type="entry name" value="Phosphohistidine domain"/>
    <property type="match status" value="1"/>
</dbReference>
<dbReference type="InterPro" id="IPR010121">
    <property type="entry name" value="Pyruvate_phosphate_dikinase"/>
</dbReference>
<dbReference type="GO" id="GO:0005524">
    <property type="term" value="F:ATP binding"/>
    <property type="evidence" value="ECO:0007669"/>
    <property type="project" value="InterPro"/>
</dbReference>
<gene>
    <name evidence="3" type="ORF">SAMN05421642_107212</name>
</gene>
<dbReference type="InterPro" id="IPR002192">
    <property type="entry name" value="PPDK_AMP/ATP-bd"/>
</dbReference>
<reference evidence="4" key="1">
    <citation type="submission" date="2017-06" db="EMBL/GenBank/DDBJ databases">
        <authorList>
            <person name="Varghese N."/>
            <person name="Submissions S."/>
        </authorList>
    </citation>
    <scope>NUCLEOTIDE SEQUENCE [LARGE SCALE GENOMIC DNA]</scope>
    <source>
        <strain evidence="4">JCM 23211</strain>
    </source>
</reference>
<feature type="domain" description="Pyruvate phosphate dikinase AMP/ATP-binding" evidence="2">
    <location>
        <begin position="58"/>
        <end position="242"/>
    </location>
</feature>
<keyword evidence="3" id="KW-0418">Kinase</keyword>
<dbReference type="Proteomes" id="UP000198327">
    <property type="component" value="Unassembled WGS sequence"/>
</dbReference>
<keyword evidence="3" id="KW-0808">Transferase</keyword>
<dbReference type="Gene3D" id="3.30.470.20">
    <property type="entry name" value="ATP-grasp fold, B domain"/>
    <property type="match status" value="1"/>
</dbReference>
<dbReference type="PANTHER" id="PTHR22931">
    <property type="entry name" value="PHOSPHOENOLPYRUVATE DIKINASE-RELATED"/>
    <property type="match status" value="1"/>
</dbReference>
<dbReference type="Gene3D" id="3.30.1490.20">
    <property type="entry name" value="ATP-grasp fold, A domain"/>
    <property type="match status" value="1"/>
</dbReference>
<sequence>MSLPTIVDLNGTEPGSRELLGGKAYSVNKMRALGLPVPPAFALTTPLCAQYHDNGGSLSEDLWAEVLGHLARLEDETGRKFGVGPFPLLVSVRSGAAQSMPGMMDTVLNLGLTESLRDELAAATGDEAWAQNTWTRFCESYTSIVGPVPADPYEQLRGAIGAVFDSWNNERVAAYRNRHGLGAGTGTAVTVQAMVFGNRDERSGTGVLFSRNPSSGENALFGEWLAQAQGEDVVSGERTPSPLTHLEATLPQHYAELARIASVLEKDHRDLVDIEFTIESDTLYVLQCRKGKRSAAAAVQVAVDLVHAGMITNIEALERVSAEQIRSLEDNDEITVGAPVVAQGNGASPGTASGIAVTDTDEAQNLAAEGVSVVLVRPSTAPDDVPAMFESVAVVTEVGGSTSHAALVCREIGLPCVVGCGPGTVDALRGRTITVDGASGKIYEGNVLEAGTQNHASLAELLTWLPDPIPADHHLASVTHRPLESA</sequence>